<reference evidence="1 2" key="1">
    <citation type="submission" date="2018-09" db="EMBL/GenBank/DDBJ databases">
        <title>Bacillus saliacetes sp. nov., isolated from Thai shrimp paste (Ka-pi).</title>
        <authorList>
            <person name="Daroonpunt R."/>
            <person name="Tanasupawat S."/>
            <person name="Yiamsombut S."/>
        </authorList>
    </citation>
    <scope>NUCLEOTIDE SEQUENCE [LARGE SCALE GENOMIC DNA]</scope>
    <source>
        <strain evidence="1 2">SKP7-4</strain>
    </source>
</reference>
<proteinExistence type="predicted"/>
<keyword evidence="2" id="KW-1185">Reference proteome</keyword>
<dbReference type="EMBL" id="QXIR01000022">
    <property type="protein sequence ID" value="RIW31344.1"/>
    <property type="molecule type" value="Genomic_DNA"/>
</dbReference>
<evidence type="ECO:0000313" key="1">
    <source>
        <dbReference type="EMBL" id="RIW31344.1"/>
    </source>
</evidence>
<evidence type="ECO:0000313" key="2">
    <source>
        <dbReference type="Proteomes" id="UP000265801"/>
    </source>
</evidence>
<dbReference type="RefSeq" id="WP_119548198.1">
    <property type="nucleotide sequence ID" value="NZ_QXIR01000022.1"/>
</dbReference>
<sequence length="215" mass="23120">MSVERTKRLKVVGEGSYPGGDYEKVKITGQGTVSGDVRALEAKVTGEGRVRGKAKMNQLKVIGKLTIDEDLSSNEMNIIGELNVGGPVKANTVKTRGFLNSSGNVELEKLNVKGGFSIKGLLNVGILEVNLQNAPSRADEIGGGTIKVKSRSFFTKSYTLEADVIEGDNVHLEHTTARVVRGNNVEVGPGCQIEKVEYRSTFTNKGNNISDVKKI</sequence>
<name>A0A3A1QTV3_9BACI</name>
<dbReference type="AlphaFoldDB" id="A0A3A1QTV3"/>
<organism evidence="1 2">
    <name type="scientific">Bacillus salacetis</name>
    <dbReference type="NCBI Taxonomy" id="2315464"/>
    <lineage>
        <taxon>Bacteria</taxon>
        <taxon>Bacillati</taxon>
        <taxon>Bacillota</taxon>
        <taxon>Bacilli</taxon>
        <taxon>Bacillales</taxon>
        <taxon>Bacillaceae</taxon>
        <taxon>Bacillus</taxon>
    </lineage>
</organism>
<dbReference type="OrthoDB" id="1730007at2"/>
<gene>
    <name evidence="1" type="ORF">D3H55_15335</name>
</gene>
<protein>
    <submittedName>
        <fullName evidence="1">Bactofilin</fullName>
    </submittedName>
</protein>
<dbReference type="Proteomes" id="UP000265801">
    <property type="component" value="Unassembled WGS sequence"/>
</dbReference>
<accession>A0A3A1QTV3</accession>
<comment type="caution">
    <text evidence="1">The sequence shown here is derived from an EMBL/GenBank/DDBJ whole genome shotgun (WGS) entry which is preliminary data.</text>
</comment>